<sequence length="304" mass="32029">MLSADRMRAHLDNARRHLDTARSHTGRVATATGTAAATTGLFTTAVMGESLLATLAATGLGLLVLPTHKARQPEPEKVIERTADGGMLVYTPPAPPSHQGRTAAVLYATPGVGLVGVLIAEWIVPGFHWGEALAVALWSAGTWLLRPARRARHMLVPPLPPVEKVHDLVVQDEPQLYAHPAAQWWAERVAIEGGAAPATVLEDVEKTGESAMRAIIRASIPGEPVPDISVRRLSALMDVPQDLITVGPVPGRGASVQLLTVGQADAAALDPARLWAERIAPLAMPGATITAINLGSMNLSKEDA</sequence>
<protein>
    <submittedName>
        <fullName evidence="1">Uncharacterized protein</fullName>
    </submittedName>
</protein>
<evidence type="ECO:0000313" key="1">
    <source>
        <dbReference type="EMBL" id="AHC28156.1"/>
    </source>
</evidence>
<keyword evidence="1" id="KW-0614">Plasmid</keyword>
<dbReference type="AlphaFoldDB" id="V9QFN8"/>
<dbReference type="EMBL" id="KF652072">
    <property type="protein sequence ID" value="AHC28156.1"/>
    <property type="molecule type" value="Genomic_DNA"/>
</dbReference>
<proteinExistence type="predicted"/>
<dbReference type="RefSeq" id="WP_024067077.1">
    <property type="nucleotide sequence ID" value="NC_023068.1"/>
</dbReference>
<organism evidence="1">
    <name type="scientific">Streptomyces sp. F11</name>
    <dbReference type="NCBI Taxonomy" id="319318"/>
    <lineage>
        <taxon>Bacteria</taxon>
        <taxon>Bacillati</taxon>
        <taxon>Actinomycetota</taxon>
        <taxon>Actinomycetes</taxon>
        <taxon>Kitasatosporales</taxon>
        <taxon>Streptomycetaceae</taxon>
        <taxon>Streptomyces</taxon>
    </lineage>
</organism>
<accession>V9QFN8</accession>
<gene>
    <name evidence="1" type="ORF">pFP12.13</name>
</gene>
<name>V9QFN8_9ACTN</name>
<reference evidence="1" key="1">
    <citation type="submission" date="2013-09" db="EMBL/GenBank/DDBJ databases">
        <title>Complete nucleotide sequence of Streptomyces linear plasmid pFP12.</title>
        <authorList>
            <person name="Chen Z."/>
            <person name="Fang P."/>
            <person name="Qin Z."/>
        </authorList>
    </citation>
    <scope>NUCLEOTIDE SEQUENCE</scope>
    <source>
        <strain evidence="1">F11</strain>
        <plasmid evidence="1">pFP12</plasmid>
    </source>
</reference>
<geneLocation type="plasmid" evidence="1">
    <name>pFP12</name>
</geneLocation>